<evidence type="ECO:0000256" key="1">
    <source>
        <dbReference type="SAM" id="MobiDB-lite"/>
    </source>
</evidence>
<feature type="region of interest" description="Disordered" evidence="1">
    <location>
        <begin position="42"/>
        <end position="61"/>
    </location>
</feature>
<dbReference type="AlphaFoldDB" id="A0A8H6N942"/>
<organism evidence="2 3">
    <name type="scientific">Colletotrichum plurivorum</name>
    <dbReference type="NCBI Taxonomy" id="2175906"/>
    <lineage>
        <taxon>Eukaryota</taxon>
        <taxon>Fungi</taxon>
        <taxon>Dikarya</taxon>
        <taxon>Ascomycota</taxon>
        <taxon>Pezizomycotina</taxon>
        <taxon>Sordariomycetes</taxon>
        <taxon>Hypocreomycetidae</taxon>
        <taxon>Glomerellales</taxon>
        <taxon>Glomerellaceae</taxon>
        <taxon>Colletotrichum</taxon>
        <taxon>Colletotrichum orchidearum species complex</taxon>
    </lineage>
</organism>
<dbReference type="Proteomes" id="UP000654918">
    <property type="component" value="Unassembled WGS sequence"/>
</dbReference>
<protein>
    <submittedName>
        <fullName evidence="2">Uncharacterized protein</fullName>
    </submittedName>
</protein>
<evidence type="ECO:0000313" key="2">
    <source>
        <dbReference type="EMBL" id="KAF6824779.1"/>
    </source>
</evidence>
<gene>
    <name evidence="2" type="ORF">CPLU01_10643</name>
</gene>
<dbReference type="EMBL" id="WIGO01000186">
    <property type="protein sequence ID" value="KAF6824779.1"/>
    <property type="molecule type" value="Genomic_DNA"/>
</dbReference>
<keyword evidence="3" id="KW-1185">Reference proteome</keyword>
<accession>A0A8H6N942</accession>
<evidence type="ECO:0000313" key="3">
    <source>
        <dbReference type="Proteomes" id="UP000654918"/>
    </source>
</evidence>
<proteinExistence type="predicted"/>
<comment type="caution">
    <text evidence="2">The sequence shown here is derived from an EMBL/GenBank/DDBJ whole genome shotgun (WGS) entry which is preliminary data.</text>
</comment>
<reference evidence="2" key="1">
    <citation type="journal article" date="2020" name="Phytopathology">
        <title>Genome Sequence Resources of Colletotrichum truncatum, C. plurivorum, C. musicola, and C. sojae: Four Species Pathogenic to Soybean (Glycine max).</title>
        <authorList>
            <person name="Rogerio F."/>
            <person name="Boufleur T.R."/>
            <person name="Ciampi-Guillardi M."/>
            <person name="Sukno S.A."/>
            <person name="Thon M.R."/>
            <person name="Massola Junior N.S."/>
            <person name="Baroncelli R."/>
        </authorList>
    </citation>
    <scope>NUCLEOTIDE SEQUENCE</scope>
    <source>
        <strain evidence="2">LFN00145</strain>
    </source>
</reference>
<feature type="compositionally biased region" description="Acidic residues" evidence="1">
    <location>
        <begin position="42"/>
        <end position="56"/>
    </location>
</feature>
<name>A0A8H6N942_9PEZI</name>
<sequence>MDVTTNTPTSQLFTCIMEFFSLVIRQEMWPLNYGPATPVQEVDDGEGCDSPPDVDMDSTPPTYDEMEYTSRSWQMTRFLLNEERERLCLWKFDFTDDDLDRLTACPGNVFGGAVIRSLSSIGQALLKGVETIASTGYEGSMSTEVTVPDEKPEELLETLKNDIGRLQRLTYGAIQQHGYKWNEVSGWRFPDATEEKLRKPA</sequence>